<gene>
    <name evidence="2" type="ORF">EHI8A_047030</name>
</gene>
<feature type="domain" description="TLDc" evidence="1">
    <location>
        <begin position="10"/>
        <end position="125"/>
    </location>
</feature>
<name>M3UT46_ENTH1</name>
<dbReference type="InterPro" id="IPR006571">
    <property type="entry name" value="TLDc_dom"/>
</dbReference>
<organism evidence="2 3">
    <name type="scientific">Entamoeba histolytica HM-1:IMSS-B</name>
    <dbReference type="NCBI Taxonomy" id="885319"/>
    <lineage>
        <taxon>Eukaryota</taxon>
        <taxon>Amoebozoa</taxon>
        <taxon>Evosea</taxon>
        <taxon>Archamoebae</taxon>
        <taxon>Mastigamoebida</taxon>
        <taxon>Entamoebidae</taxon>
        <taxon>Entamoeba</taxon>
    </lineage>
</organism>
<reference evidence="2 3" key="1">
    <citation type="submission" date="2013-01" db="EMBL/GenBank/DDBJ databases">
        <authorList>
            <person name="Hannick L."/>
            <person name="Zafar N."/>
            <person name="Lorenzi H."/>
            <person name="Ali I.A."/>
            <person name="Petri W.P."/>
            <person name="Caler E."/>
        </authorList>
    </citation>
    <scope>NUCLEOTIDE SEQUENCE [LARGE SCALE GENOMIC DNA]</scope>
    <source>
        <strain evidence="3">HM3:IMSS-B</strain>
    </source>
</reference>
<dbReference type="AlphaFoldDB" id="M3UT46"/>
<evidence type="ECO:0000259" key="1">
    <source>
        <dbReference type="Pfam" id="PF07534"/>
    </source>
</evidence>
<protein>
    <recommendedName>
        <fullName evidence="1">TLDc domain-containing protein</fullName>
    </recommendedName>
</protein>
<dbReference type="OrthoDB" id="33585at2759"/>
<accession>M3UT46</accession>
<sequence>MGKALSTPNKKSIIKAKEMVKQLEEWTEKRISNILFDSNNDDWNISTSVFDQRILNKEHIIIIIEDEEGNKFGGYIHSKIDETDERIKDIRSFVFSIKSKGGLFEMQLSYMFRHQYIFYLYTRPSILLFAIGDELYATKNNIVIYKENNKTKSWRSQFSFEDNKGNSLFWENELPEHFIPKRIMVVQMI</sequence>
<proteinExistence type="predicted"/>
<dbReference type="VEuPathDB" id="AmoebaDB:EHI8A_047030"/>
<dbReference type="EMBL" id="KB610987">
    <property type="protein sequence ID" value="EMH74357.1"/>
    <property type="molecule type" value="Genomic_DNA"/>
</dbReference>
<dbReference type="Proteomes" id="UP000030781">
    <property type="component" value="Unassembled WGS sequence"/>
</dbReference>
<dbReference type="Pfam" id="PF07534">
    <property type="entry name" value="TLD"/>
    <property type="match status" value="1"/>
</dbReference>
<evidence type="ECO:0000313" key="3">
    <source>
        <dbReference type="Proteomes" id="UP000030781"/>
    </source>
</evidence>
<evidence type="ECO:0000313" key="2">
    <source>
        <dbReference type="EMBL" id="EMH74357.1"/>
    </source>
</evidence>